<dbReference type="PANTHER" id="PTHR47331">
    <property type="entry name" value="PHD-TYPE DOMAIN-CONTAINING PROTEIN"/>
    <property type="match status" value="1"/>
</dbReference>
<dbReference type="Proteomes" id="UP000030758">
    <property type="component" value="Unassembled WGS sequence"/>
</dbReference>
<reference evidence="2" key="1">
    <citation type="journal article" date="2014" name="Nat. Genet.">
        <title>Genome and transcriptome of the porcine whipworm Trichuris suis.</title>
        <authorList>
            <person name="Jex A.R."/>
            <person name="Nejsum P."/>
            <person name="Schwarz E.M."/>
            <person name="Hu L."/>
            <person name="Young N.D."/>
            <person name="Hall R.S."/>
            <person name="Korhonen P.K."/>
            <person name="Liao S."/>
            <person name="Thamsborg S."/>
            <person name="Xia J."/>
            <person name="Xu P."/>
            <person name="Wang S."/>
            <person name="Scheerlinck J.P."/>
            <person name="Hofmann A."/>
            <person name="Sternberg P.W."/>
            <person name="Wang J."/>
            <person name="Gasser R.B."/>
        </authorList>
    </citation>
    <scope>NUCLEOTIDE SEQUENCE [LARGE SCALE GENOMIC DNA]</scope>
    <source>
        <strain evidence="2">DCEP-RM93F</strain>
    </source>
</reference>
<dbReference type="InterPro" id="IPR043128">
    <property type="entry name" value="Rev_trsase/Diguanyl_cyclase"/>
</dbReference>
<dbReference type="PANTHER" id="PTHR47331:SF1">
    <property type="entry name" value="GAG-LIKE PROTEIN"/>
    <property type="match status" value="1"/>
</dbReference>
<accession>A0A085NMX8</accession>
<dbReference type="CDD" id="cd01644">
    <property type="entry name" value="RT_pepA17"/>
    <property type="match status" value="1"/>
</dbReference>
<feature type="domain" description="CCHC-type" evidence="1">
    <location>
        <begin position="245"/>
        <end position="261"/>
    </location>
</feature>
<dbReference type="EMBL" id="KL367485">
    <property type="protein sequence ID" value="KFD70824.1"/>
    <property type="molecule type" value="Genomic_DNA"/>
</dbReference>
<gene>
    <name evidence="2" type="ORF">M514_16946</name>
</gene>
<dbReference type="SUPFAM" id="SSF56672">
    <property type="entry name" value="DNA/RNA polymerases"/>
    <property type="match status" value="1"/>
</dbReference>
<dbReference type="SMART" id="SM00343">
    <property type="entry name" value="ZnF_C2HC"/>
    <property type="match status" value="2"/>
</dbReference>
<proteinExistence type="predicted"/>
<feature type="domain" description="CCHC-type" evidence="1">
    <location>
        <begin position="211"/>
        <end position="227"/>
    </location>
</feature>
<dbReference type="Gene3D" id="3.30.70.270">
    <property type="match status" value="1"/>
</dbReference>
<sequence>MPRRGRSRCIVHLASSNSECRDSVSVGDLDEPSPLNCMKKLCDVVSKLSEKIDLLLTDKAGKQTHALYGNEFSMVKSHADALGRVQPLRSEFPQELEQFYLQVNGPVSVLESSGWHSELNSVVMVSHISDKLTAGLKEQWSGIVQSNLPNRPNLRQFVDWLRDLVMKRRLMPTKSGVVVEERSVTTRGRGFEGPRRKAPSAFSTIVSNSQQCVVCGMTGHDTSSCPNFADQSMENRVAVVRRLHLCLVCLKRGHSKRDCESLSKCNVENCKGRHHSLLHGGPRLFSKEQSKTNHRVELSPRVSETLASQTGILSTIKHLRTAYAVVPVRITYGGTSKQTYTLLDSGAEVSLMSRQLGNELKVPDSDQCLDIRIVHGISRIKASETVCSVSSLDGSYSFVVEPMIILENWKLVAGNDFGALSLKEWNPGVKRQTKEEVMANELLQATTRFNGERYEVGLLWKSPQLRLPNNRDAILRRFFANERCVMKEPVIAEAYERSLEKMVALGHARKASLSEIERPKGRTWFLPHHAVVSASKPRKVRVVFDASARYKGESLNDCLMKGPDFFINPPGLLLRFRKGLVSFSAGIESMYHQVCVPKSERSVLRFFWRKPGSKGPPAVYEMCVHVFGVTSSSSVCMYALRRATEDQNDLYPTAAQKILHNMYADNLLNSVDTAEEAKAVYREVTSLLKSAGFRLRRWVSSSRELLLEIPKSERADPNVNLVRDQLPEERTLGLNWDYHSCRRKAEA</sequence>
<evidence type="ECO:0000259" key="1">
    <source>
        <dbReference type="SMART" id="SM00343"/>
    </source>
</evidence>
<dbReference type="InterPro" id="IPR001878">
    <property type="entry name" value="Znf_CCHC"/>
</dbReference>
<dbReference type="GO" id="GO:0003676">
    <property type="term" value="F:nucleic acid binding"/>
    <property type="evidence" value="ECO:0007669"/>
    <property type="project" value="InterPro"/>
</dbReference>
<dbReference type="Gene3D" id="4.10.60.10">
    <property type="entry name" value="Zinc finger, CCHC-type"/>
    <property type="match status" value="1"/>
</dbReference>
<organism evidence="2">
    <name type="scientific">Trichuris suis</name>
    <name type="common">pig whipworm</name>
    <dbReference type="NCBI Taxonomy" id="68888"/>
    <lineage>
        <taxon>Eukaryota</taxon>
        <taxon>Metazoa</taxon>
        <taxon>Ecdysozoa</taxon>
        <taxon>Nematoda</taxon>
        <taxon>Enoplea</taxon>
        <taxon>Dorylaimia</taxon>
        <taxon>Trichinellida</taxon>
        <taxon>Trichuridae</taxon>
        <taxon>Trichuris</taxon>
    </lineage>
</organism>
<protein>
    <recommendedName>
        <fullName evidence="1">CCHC-type domain-containing protein</fullName>
    </recommendedName>
</protein>
<dbReference type="GO" id="GO:0008270">
    <property type="term" value="F:zinc ion binding"/>
    <property type="evidence" value="ECO:0007669"/>
    <property type="project" value="InterPro"/>
</dbReference>
<dbReference type="InterPro" id="IPR043502">
    <property type="entry name" value="DNA/RNA_pol_sf"/>
</dbReference>
<dbReference type="Gene3D" id="3.10.10.10">
    <property type="entry name" value="HIV Type 1 Reverse Transcriptase, subunit A, domain 1"/>
    <property type="match status" value="1"/>
</dbReference>
<dbReference type="AlphaFoldDB" id="A0A085NMX8"/>
<name>A0A085NMX8_9BILA</name>
<evidence type="ECO:0000313" key="2">
    <source>
        <dbReference type="EMBL" id="KFD70824.1"/>
    </source>
</evidence>